<feature type="domain" description="Exonuclease" evidence="7">
    <location>
        <begin position="178"/>
        <end position="338"/>
    </location>
</feature>
<evidence type="ECO:0000313" key="8">
    <source>
        <dbReference type="EMBL" id="UMM23141.1"/>
    </source>
</evidence>
<reference evidence="8 9" key="1">
    <citation type="submission" date="2022-04" db="EMBL/GenBank/DDBJ databases">
        <title>Chromosome-level reference genomes for two strains of Caenorhabditis briggsae: an improved platform for comparative genomics.</title>
        <authorList>
            <person name="Stevens L."/>
            <person name="Andersen E."/>
        </authorList>
    </citation>
    <scope>NUCLEOTIDE SEQUENCE [LARGE SCALE GENOMIC DNA]</scope>
    <source>
        <strain evidence="8">VX34</strain>
        <tissue evidence="8">Whole-organism</tissue>
    </source>
</reference>
<comment type="similarity">
    <text evidence="2">Belongs to the REXO1/REXO3 family.</text>
</comment>
<dbReference type="CDD" id="cd06145">
    <property type="entry name" value="REX1_like"/>
    <property type="match status" value="1"/>
</dbReference>
<dbReference type="Gene3D" id="3.30.420.10">
    <property type="entry name" value="Ribonuclease H-like superfamily/Ribonuclease H"/>
    <property type="match status" value="1"/>
</dbReference>
<accession>A0AAE9EGC2</accession>
<evidence type="ECO:0000256" key="6">
    <source>
        <dbReference type="ARBA" id="ARBA00023242"/>
    </source>
</evidence>
<dbReference type="GO" id="GO:0010629">
    <property type="term" value="P:negative regulation of gene expression"/>
    <property type="evidence" value="ECO:0007669"/>
    <property type="project" value="UniProtKB-ARBA"/>
</dbReference>
<dbReference type="InterPro" id="IPR013520">
    <property type="entry name" value="Ribonucl_H"/>
</dbReference>
<dbReference type="Proteomes" id="UP000829354">
    <property type="component" value="Chromosome III"/>
</dbReference>
<dbReference type="InterPro" id="IPR047021">
    <property type="entry name" value="REXO1/3/4-like"/>
</dbReference>
<evidence type="ECO:0000313" key="9">
    <source>
        <dbReference type="Proteomes" id="UP000829354"/>
    </source>
</evidence>
<evidence type="ECO:0000256" key="2">
    <source>
        <dbReference type="ARBA" id="ARBA00006357"/>
    </source>
</evidence>
<dbReference type="SUPFAM" id="SSF53098">
    <property type="entry name" value="Ribonuclease H-like"/>
    <property type="match status" value="1"/>
</dbReference>
<dbReference type="EMBL" id="CP092622">
    <property type="protein sequence ID" value="UMM23141.1"/>
    <property type="molecule type" value="Genomic_DNA"/>
</dbReference>
<protein>
    <recommendedName>
        <fullName evidence="7">Exonuclease domain-containing protein</fullName>
    </recommendedName>
</protein>
<evidence type="ECO:0000256" key="1">
    <source>
        <dbReference type="ARBA" id="ARBA00004123"/>
    </source>
</evidence>
<sequence>MGIEFLQMKKKRNGASISSSSSDEDVSLCLTPEPLHKMAPARLHGELSYLKLTPNALQYNGFPFLGPNSAVIPQTKNNMRDFVASDDLLRKCSRCSKDFYLNQDGTMAPQKCVYHHRKKFDHAKRSFVRTCCSAHPSTSSGGCMVEDYHVFNSAWEDTLWSFMPTPPAKNANDYRSKKVYGLDCELVHTMNGLEVARVSLVDMKGRVILDTFVLPQYEIVSLNTTFSGITEKDLSEAITFEACRLQLFQFINSETLLVGHSLESDLKALRLIHHNVIDTSVLFMSVDQRGEFKKLSLQNLAVIYLQKEIQTQKTGHSSVEDSMTCLELIALRHSTAVK</sequence>
<dbReference type="FunFam" id="3.30.420.10:FF:000031">
    <property type="entry name" value="RNA exonuclease 1"/>
    <property type="match status" value="1"/>
</dbReference>
<evidence type="ECO:0000256" key="4">
    <source>
        <dbReference type="ARBA" id="ARBA00022801"/>
    </source>
</evidence>
<gene>
    <name evidence="8" type="ORF">L5515_004001</name>
</gene>
<dbReference type="AlphaFoldDB" id="A0AAE9EGC2"/>
<keyword evidence="6" id="KW-0539">Nucleus</keyword>
<name>A0AAE9EGC2_CAEBR</name>
<keyword evidence="9" id="KW-1185">Reference proteome</keyword>
<proteinExistence type="inferred from homology"/>
<dbReference type="InterPro" id="IPR036397">
    <property type="entry name" value="RNaseH_sf"/>
</dbReference>
<evidence type="ECO:0000259" key="7">
    <source>
        <dbReference type="SMART" id="SM00479"/>
    </source>
</evidence>
<dbReference type="SMART" id="SM00479">
    <property type="entry name" value="EXOIII"/>
    <property type="match status" value="1"/>
</dbReference>
<dbReference type="InterPro" id="IPR034922">
    <property type="entry name" value="REX1-like_exo"/>
</dbReference>
<comment type="subcellular location">
    <subcellularLocation>
        <location evidence="1">Nucleus</location>
    </subcellularLocation>
</comment>
<keyword evidence="5" id="KW-0269">Exonuclease</keyword>
<dbReference type="PANTHER" id="PTHR12801">
    <property type="entry name" value="RNA EXONUCLEASE REXO1 / RECO3 FAMILY MEMBER-RELATED"/>
    <property type="match status" value="1"/>
</dbReference>
<dbReference type="GO" id="GO:0003676">
    <property type="term" value="F:nucleic acid binding"/>
    <property type="evidence" value="ECO:0007669"/>
    <property type="project" value="InterPro"/>
</dbReference>
<dbReference type="GO" id="GO:0004527">
    <property type="term" value="F:exonuclease activity"/>
    <property type="evidence" value="ECO:0007669"/>
    <property type="project" value="UniProtKB-KW"/>
</dbReference>
<dbReference type="Pfam" id="PF00929">
    <property type="entry name" value="RNase_T"/>
    <property type="match status" value="1"/>
</dbReference>
<dbReference type="PANTHER" id="PTHR12801:SF153">
    <property type="entry name" value="EXONUCLEASE DOMAIN-CONTAINING PROTEIN"/>
    <property type="match status" value="1"/>
</dbReference>
<keyword evidence="3" id="KW-0540">Nuclease</keyword>
<dbReference type="InterPro" id="IPR012337">
    <property type="entry name" value="RNaseH-like_sf"/>
</dbReference>
<dbReference type="GO" id="GO:0005634">
    <property type="term" value="C:nucleus"/>
    <property type="evidence" value="ECO:0007669"/>
    <property type="project" value="UniProtKB-SubCell"/>
</dbReference>
<evidence type="ECO:0000256" key="3">
    <source>
        <dbReference type="ARBA" id="ARBA00022722"/>
    </source>
</evidence>
<keyword evidence="4" id="KW-0378">Hydrolase</keyword>
<evidence type="ECO:0000256" key="5">
    <source>
        <dbReference type="ARBA" id="ARBA00022839"/>
    </source>
</evidence>
<organism evidence="8 9">
    <name type="scientific">Caenorhabditis briggsae</name>
    <dbReference type="NCBI Taxonomy" id="6238"/>
    <lineage>
        <taxon>Eukaryota</taxon>
        <taxon>Metazoa</taxon>
        <taxon>Ecdysozoa</taxon>
        <taxon>Nematoda</taxon>
        <taxon>Chromadorea</taxon>
        <taxon>Rhabditida</taxon>
        <taxon>Rhabditina</taxon>
        <taxon>Rhabditomorpha</taxon>
        <taxon>Rhabditoidea</taxon>
        <taxon>Rhabditidae</taxon>
        <taxon>Peloderinae</taxon>
        <taxon>Caenorhabditis</taxon>
    </lineage>
</organism>